<dbReference type="EMBL" id="JABWMJ010000014">
    <property type="protein sequence ID" value="NUZ08550.1"/>
    <property type="molecule type" value="Genomic_DNA"/>
</dbReference>
<name>A0A7Y6NSJ0_9BURK</name>
<evidence type="ECO:0000313" key="5">
    <source>
        <dbReference type="Proteomes" id="UP000529637"/>
    </source>
</evidence>
<reference evidence="4 5" key="1">
    <citation type="submission" date="2020-06" db="EMBL/GenBank/DDBJ databases">
        <title>Schlegella sp. ID0723 isolated from air conditioner.</title>
        <authorList>
            <person name="Kim D.Y."/>
            <person name="Kim D.-U."/>
        </authorList>
    </citation>
    <scope>NUCLEOTIDE SEQUENCE [LARGE SCALE GENOMIC DNA]</scope>
    <source>
        <strain evidence="4 5">ID0723</strain>
    </source>
</reference>
<accession>A0A7Y6NSJ0</accession>
<feature type="domain" description="TraK C-terminal" evidence="3">
    <location>
        <begin position="172"/>
        <end position="273"/>
    </location>
</feature>
<evidence type="ECO:0000259" key="2">
    <source>
        <dbReference type="Pfam" id="PF06586"/>
    </source>
</evidence>
<comment type="caution">
    <text evidence="4">The sequence shown here is derived from an EMBL/GenBank/DDBJ whole genome shotgun (WGS) entry which is preliminary data.</text>
</comment>
<protein>
    <submittedName>
        <fullName evidence="4">Type-F conjugative transfer system secretin TraK</fullName>
    </submittedName>
</protein>
<dbReference type="Pfam" id="PF06586">
    <property type="entry name" value="TraK_N"/>
    <property type="match status" value="1"/>
</dbReference>
<evidence type="ECO:0000259" key="3">
    <source>
        <dbReference type="Pfam" id="PF23536"/>
    </source>
</evidence>
<sequence length="276" mass="29435">MRNPASKLASALLIPTALLLASATPAFALQVVEASDGVSVDAVLSLKEPTRIRVDGAPITNVFGNIYSTNCGAAITSAAPAQPGAMPAPAAGAVNPAGEVVLECDVDKGEIYVRPVGGPGKPVNLFVSTQQATYTLLLRRSDTPADTIVIRDKSPRSTRIDPASASPTARTPQHVRALKAMLVAMAADRAPTDIRVDEVNRPIQLWQEAKFSLVRQYEGRGLIGERYVLTNVSNLDMVLAEQEFDRERGNVLAISIENHNLRPGESTTVYVIRQGS</sequence>
<keyword evidence="1" id="KW-0732">Signal</keyword>
<gene>
    <name evidence="4" type="ORF">HQN59_22635</name>
</gene>
<dbReference type="InterPro" id="IPR010563">
    <property type="entry name" value="TraK_N"/>
</dbReference>
<feature type="domain" description="TraK N-terminal" evidence="2">
    <location>
        <begin position="33"/>
        <end position="152"/>
    </location>
</feature>
<evidence type="ECO:0000256" key="1">
    <source>
        <dbReference type="SAM" id="SignalP"/>
    </source>
</evidence>
<feature type="signal peptide" evidence="1">
    <location>
        <begin position="1"/>
        <end position="28"/>
    </location>
</feature>
<dbReference type="Pfam" id="PF23536">
    <property type="entry name" value="TraK_C"/>
    <property type="match status" value="1"/>
</dbReference>
<dbReference type="AlphaFoldDB" id="A0A7Y6NSJ0"/>
<keyword evidence="5" id="KW-1185">Reference proteome</keyword>
<proteinExistence type="predicted"/>
<organism evidence="4 5">
    <name type="scientific">Piscinibacter koreensis</name>
    <dbReference type="NCBI Taxonomy" id="2742824"/>
    <lineage>
        <taxon>Bacteria</taxon>
        <taxon>Pseudomonadati</taxon>
        <taxon>Pseudomonadota</taxon>
        <taxon>Betaproteobacteria</taxon>
        <taxon>Burkholderiales</taxon>
        <taxon>Sphaerotilaceae</taxon>
        <taxon>Piscinibacter</taxon>
    </lineage>
</organism>
<dbReference type="InterPro" id="IPR055397">
    <property type="entry name" value="TraK_C"/>
</dbReference>
<feature type="chain" id="PRO_5031465515" evidence="1">
    <location>
        <begin position="29"/>
        <end position="276"/>
    </location>
</feature>
<dbReference type="RefSeq" id="WP_176071413.1">
    <property type="nucleotide sequence ID" value="NZ_JABWMJ010000014.1"/>
</dbReference>
<evidence type="ECO:0000313" key="4">
    <source>
        <dbReference type="EMBL" id="NUZ08550.1"/>
    </source>
</evidence>
<dbReference type="Proteomes" id="UP000529637">
    <property type="component" value="Unassembled WGS sequence"/>
</dbReference>